<dbReference type="HOGENOM" id="CLU_022986_1_1_11"/>
<protein>
    <submittedName>
        <fullName evidence="2">Biotin/lipoate A/B protein ligase</fullName>
    </submittedName>
</protein>
<dbReference type="PANTHER" id="PTHR43679:SF2">
    <property type="entry name" value="OCTANOYL-[GCVH]:PROTEIN N-OCTANOYLTRANSFERASE"/>
    <property type="match status" value="1"/>
</dbReference>
<evidence type="ECO:0000313" key="3">
    <source>
        <dbReference type="Proteomes" id="UP000000771"/>
    </source>
</evidence>
<sequence length="362" mass="38951">MTRPVRIIVATGLEAIDSQAIYHALAERLGPDDPDTICLVSPRDPYVCVGYHQAVERELDVEAAAARGLPITRRMVGGGAVYLDAGQLFVQWIMHPDHVPLSLEARYAAYIAPLVTTLRAFGIDARHRPVNDIHVADRKIGGTGAARIAGAEVLVGSFIRTIDTDALAAVLRVDSVKLRDKLAATMRTYVTSMERELGSAPSEDAIVERYLPILAEALGRPLELGTLSEDERRHVAAVRERLVDPAWVNDGGGRRVLGVHIREGADVLVGRTKAPSGLVRILLVVAEGHVIDATVEGDFTVWPMEAPREIADALIGQPADPAALARVAEEAGDRTLDDAPGLAGVHLREAVEDAFSLETHQS</sequence>
<proteinExistence type="predicted"/>
<dbReference type="InterPro" id="IPR045864">
    <property type="entry name" value="aa-tRNA-synth_II/BPL/LPL"/>
</dbReference>
<evidence type="ECO:0000313" key="2">
    <source>
        <dbReference type="EMBL" id="ACU53940.1"/>
    </source>
</evidence>
<organism evidence="2 3">
    <name type="scientific">Acidimicrobium ferrooxidans (strain DSM 10331 / JCM 15462 / NBRC 103882 / ICP)</name>
    <dbReference type="NCBI Taxonomy" id="525909"/>
    <lineage>
        <taxon>Bacteria</taxon>
        <taxon>Bacillati</taxon>
        <taxon>Actinomycetota</taxon>
        <taxon>Acidimicrobiia</taxon>
        <taxon>Acidimicrobiales</taxon>
        <taxon>Acidimicrobiaceae</taxon>
        <taxon>Acidimicrobium</taxon>
    </lineage>
</organism>
<gene>
    <name evidence="2" type="ordered locus">Afer_1002</name>
</gene>
<dbReference type="RefSeq" id="WP_015798426.1">
    <property type="nucleotide sequence ID" value="NC_013124.1"/>
</dbReference>
<dbReference type="Pfam" id="PF21948">
    <property type="entry name" value="LplA-B_cat"/>
    <property type="match status" value="1"/>
</dbReference>
<dbReference type="SUPFAM" id="SSF55681">
    <property type="entry name" value="Class II aaRS and biotin synthetases"/>
    <property type="match status" value="1"/>
</dbReference>
<dbReference type="GO" id="GO:0016874">
    <property type="term" value="F:ligase activity"/>
    <property type="evidence" value="ECO:0007669"/>
    <property type="project" value="UniProtKB-KW"/>
</dbReference>
<dbReference type="STRING" id="525909.Afer_1002"/>
<dbReference type="AlphaFoldDB" id="C7LYY2"/>
<feature type="domain" description="BPL/LPL catalytic" evidence="1">
    <location>
        <begin position="31"/>
        <end position="222"/>
    </location>
</feature>
<dbReference type="PANTHER" id="PTHR43679">
    <property type="entry name" value="OCTANOYLTRANSFERASE LIPM-RELATED"/>
    <property type="match status" value="1"/>
</dbReference>
<dbReference type="eggNOG" id="COG0095">
    <property type="taxonomic scope" value="Bacteria"/>
</dbReference>
<dbReference type="Gene3D" id="3.30.930.10">
    <property type="entry name" value="Bira Bifunctional Protein, Domain 2"/>
    <property type="match status" value="1"/>
</dbReference>
<evidence type="ECO:0000259" key="1">
    <source>
        <dbReference type="PROSITE" id="PS51733"/>
    </source>
</evidence>
<dbReference type="PROSITE" id="PS51733">
    <property type="entry name" value="BPL_LPL_CATALYTIC"/>
    <property type="match status" value="1"/>
</dbReference>
<dbReference type="EMBL" id="CP001631">
    <property type="protein sequence ID" value="ACU53940.1"/>
    <property type="molecule type" value="Genomic_DNA"/>
</dbReference>
<dbReference type="InterPro" id="IPR050664">
    <property type="entry name" value="Octanoyltrans_LipM/LipL"/>
</dbReference>
<dbReference type="OrthoDB" id="9788148at2"/>
<keyword evidence="3" id="KW-1185">Reference proteome</keyword>
<dbReference type="Gene3D" id="3.30.390.50">
    <property type="entry name" value="CO dehydrogenase flavoprotein, C-terminal domain"/>
    <property type="match status" value="1"/>
</dbReference>
<reference evidence="2 3" key="1">
    <citation type="journal article" date="2009" name="Stand. Genomic Sci.">
        <title>Complete genome sequence of Acidimicrobium ferrooxidans type strain (ICP).</title>
        <authorList>
            <person name="Clum A."/>
            <person name="Nolan M."/>
            <person name="Lang E."/>
            <person name="Glavina Del Rio T."/>
            <person name="Tice H."/>
            <person name="Copeland A."/>
            <person name="Cheng J.F."/>
            <person name="Lucas S."/>
            <person name="Chen F."/>
            <person name="Bruce D."/>
            <person name="Goodwin L."/>
            <person name="Pitluck S."/>
            <person name="Ivanova N."/>
            <person name="Mavrommatis K."/>
            <person name="Mikhailova N."/>
            <person name="Pati A."/>
            <person name="Chen A."/>
            <person name="Palaniappan K."/>
            <person name="Goker M."/>
            <person name="Spring S."/>
            <person name="Land M."/>
            <person name="Hauser L."/>
            <person name="Chang Y.J."/>
            <person name="Jeffries C.C."/>
            <person name="Chain P."/>
            <person name="Bristow J."/>
            <person name="Eisen J.A."/>
            <person name="Markowitz V."/>
            <person name="Hugenholtz P."/>
            <person name="Kyrpides N.C."/>
            <person name="Klenk H.P."/>
            <person name="Lapidus A."/>
        </authorList>
    </citation>
    <scope>NUCLEOTIDE SEQUENCE [LARGE SCALE GENOMIC DNA]</scope>
    <source>
        <strain evidence="3">DSM 10331 / JCM 15462 / NBRC 103882 / ICP</strain>
    </source>
</reference>
<name>C7LYY2_ACIFD</name>
<dbReference type="InterPro" id="IPR004143">
    <property type="entry name" value="BPL_LPL_catalytic"/>
</dbReference>
<keyword evidence="2" id="KW-0436">Ligase</keyword>
<dbReference type="KEGG" id="afo:Afer_1002"/>
<dbReference type="Proteomes" id="UP000000771">
    <property type="component" value="Chromosome"/>
</dbReference>
<accession>C7LYY2</accession>